<evidence type="ECO:0000256" key="7">
    <source>
        <dbReference type="PROSITE-ProRule" id="PRU01379"/>
    </source>
</evidence>
<dbReference type="SUPFAM" id="SSF53187">
    <property type="entry name" value="Zn-dependent exopeptidases"/>
    <property type="match status" value="1"/>
</dbReference>
<dbReference type="Proteomes" id="UP001302349">
    <property type="component" value="Chromosome"/>
</dbReference>
<feature type="chain" id="PRO_5046842013" evidence="8">
    <location>
        <begin position="28"/>
        <end position="552"/>
    </location>
</feature>
<evidence type="ECO:0000256" key="1">
    <source>
        <dbReference type="ARBA" id="ARBA00001947"/>
    </source>
</evidence>
<sequence length="552" mass="60320">MSKKAGARLLITTILLTLTYGFSQAQADYRSSQQITTQLQSLSRQYSSLAKLQTIGKSDGGKDIWALTLGSGDIDNHPAIVVAGGVDGQYVVSTELALKFAEQLLASSQTDSVKNLLATTTFYVLPNVNPEATDQFFASLKYARTGNGRATDDDRDGQNGEDGYEDLNGDGLVTMIRVEDPTGAWKKSEADDRIMVKAADGETGGYLYLTEGVDNDKDGAFNEDGTGGINFNNSLTWDFPYFQPGAGDFPVADKENRAVLDFLFERWNVFALVTFGSSDNLNAPIKYNAGEASKRVLKGMLKADADANALVSKNYADIVGKKEGAQPVVQGGGFMEWGYFHYARYSFGTPAWSWPEFKMPEDSVAKAKYKPNKDKNKEVDYLRWAEANNHDLFVEWKPVNHPDFPGKKVEVGSWKPFAPYNPPFSLVADISDKQNKFILKLASMKPQVKIENLAVESVGKGMTRITADIFNAGTLATMTELAQKTRWVRMTKVEMTLTGSQQIVSGDKVKLISSIDGGDKVTMSWLVKGSGSVKLSAGSAQTGIDTKTITLK</sequence>
<comment type="caution">
    <text evidence="7">Lacks conserved residue(s) required for the propagation of feature annotation.</text>
</comment>
<accession>A0ABZ0IM99</accession>
<dbReference type="Pfam" id="PF00246">
    <property type="entry name" value="Peptidase_M14"/>
    <property type="match status" value="1"/>
</dbReference>
<gene>
    <name evidence="10" type="ORF">RT717_21410</name>
</gene>
<comment type="similarity">
    <text evidence="2 7">Belongs to the peptidase M14 family.</text>
</comment>
<dbReference type="PANTHER" id="PTHR11705">
    <property type="entry name" value="PROTEASE FAMILY M14 CARBOXYPEPTIDASE A,B"/>
    <property type="match status" value="1"/>
</dbReference>
<evidence type="ECO:0000313" key="10">
    <source>
        <dbReference type="EMBL" id="WOK05637.1"/>
    </source>
</evidence>
<dbReference type="CDD" id="cd06905">
    <property type="entry name" value="M14-like"/>
    <property type="match status" value="1"/>
</dbReference>
<dbReference type="SMART" id="SM00631">
    <property type="entry name" value="Zn_pept"/>
    <property type="match status" value="1"/>
</dbReference>
<keyword evidence="6" id="KW-0482">Metalloprotease</keyword>
<evidence type="ECO:0000256" key="2">
    <source>
        <dbReference type="ARBA" id="ARBA00005988"/>
    </source>
</evidence>
<keyword evidence="5" id="KW-0862">Zinc</keyword>
<proteinExistence type="inferred from homology"/>
<evidence type="ECO:0000259" key="9">
    <source>
        <dbReference type="PROSITE" id="PS52035"/>
    </source>
</evidence>
<reference evidence="10 11" key="1">
    <citation type="journal article" date="2023" name="Microbiol. Resour. Announc.">
        <title>Complete Genome Sequence of Imperialibacter roseus strain P4T.</title>
        <authorList>
            <person name="Tizabi D.R."/>
            <person name="Bachvaroff T."/>
            <person name="Hill R.T."/>
        </authorList>
    </citation>
    <scope>NUCLEOTIDE SEQUENCE [LARGE SCALE GENOMIC DNA]</scope>
    <source>
        <strain evidence="10 11">P4T</strain>
    </source>
</reference>
<organism evidence="10 11">
    <name type="scientific">Imperialibacter roseus</name>
    <dbReference type="NCBI Taxonomy" id="1324217"/>
    <lineage>
        <taxon>Bacteria</taxon>
        <taxon>Pseudomonadati</taxon>
        <taxon>Bacteroidota</taxon>
        <taxon>Cytophagia</taxon>
        <taxon>Cytophagales</taxon>
        <taxon>Flammeovirgaceae</taxon>
        <taxon>Imperialibacter</taxon>
    </lineage>
</organism>
<protein>
    <submittedName>
        <fullName evidence="10">M14 family metallopeptidase</fullName>
    </submittedName>
</protein>
<keyword evidence="11" id="KW-1185">Reference proteome</keyword>
<comment type="cofactor">
    <cofactor evidence="1">
        <name>Zn(2+)</name>
        <dbReference type="ChEBI" id="CHEBI:29105"/>
    </cofactor>
</comment>
<dbReference type="RefSeq" id="WP_317488395.1">
    <property type="nucleotide sequence ID" value="NZ_CP136051.1"/>
</dbReference>
<dbReference type="PANTHER" id="PTHR11705:SF143">
    <property type="entry name" value="SLL0236 PROTEIN"/>
    <property type="match status" value="1"/>
</dbReference>
<keyword evidence="4" id="KW-0378">Hydrolase</keyword>
<evidence type="ECO:0000256" key="8">
    <source>
        <dbReference type="SAM" id="SignalP"/>
    </source>
</evidence>
<keyword evidence="3" id="KW-0645">Protease</keyword>
<evidence type="ECO:0000313" key="11">
    <source>
        <dbReference type="Proteomes" id="UP001302349"/>
    </source>
</evidence>
<evidence type="ECO:0000256" key="6">
    <source>
        <dbReference type="ARBA" id="ARBA00023049"/>
    </source>
</evidence>
<name>A0ABZ0IM99_9BACT</name>
<dbReference type="InterPro" id="IPR000834">
    <property type="entry name" value="Peptidase_M14"/>
</dbReference>
<feature type="domain" description="Peptidase M14" evidence="9">
    <location>
        <begin position="28"/>
        <end position="376"/>
    </location>
</feature>
<dbReference type="EMBL" id="CP136051">
    <property type="protein sequence ID" value="WOK05637.1"/>
    <property type="molecule type" value="Genomic_DNA"/>
</dbReference>
<dbReference type="PROSITE" id="PS52035">
    <property type="entry name" value="PEPTIDASE_M14"/>
    <property type="match status" value="1"/>
</dbReference>
<evidence type="ECO:0000256" key="3">
    <source>
        <dbReference type="ARBA" id="ARBA00022670"/>
    </source>
</evidence>
<dbReference type="Gene3D" id="3.40.630.10">
    <property type="entry name" value="Zn peptidases"/>
    <property type="match status" value="1"/>
</dbReference>
<feature type="signal peptide" evidence="8">
    <location>
        <begin position="1"/>
        <end position="27"/>
    </location>
</feature>
<keyword evidence="8" id="KW-0732">Signal</keyword>
<evidence type="ECO:0000256" key="5">
    <source>
        <dbReference type="ARBA" id="ARBA00022833"/>
    </source>
</evidence>
<evidence type="ECO:0000256" key="4">
    <source>
        <dbReference type="ARBA" id="ARBA00022801"/>
    </source>
</evidence>